<feature type="domain" description="M23ase beta-sheet core" evidence="1">
    <location>
        <begin position="108"/>
        <end position="206"/>
    </location>
</feature>
<dbReference type="OrthoDB" id="9810477at2"/>
<dbReference type="PANTHER" id="PTHR21666">
    <property type="entry name" value="PEPTIDASE-RELATED"/>
    <property type="match status" value="1"/>
</dbReference>
<keyword evidence="3" id="KW-1185">Reference proteome</keyword>
<evidence type="ECO:0000259" key="1">
    <source>
        <dbReference type="Pfam" id="PF01551"/>
    </source>
</evidence>
<dbReference type="InterPro" id="IPR016047">
    <property type="entry name" value="M23ase_b-sheet_dom"/>
</dbReference>
<dbReference type="Gene3D" id="2.70.70.10">
    <property type="entry name" value="Glucose Permease (Domain IIA)"/>
    <property type="match status" value="1"/>
</dbReference>
<dbReference type="InterPro" id="IPR011055">
    <property type="entry name" value="Dup_hybrid_motif"/>
</dbReference>
<sequence length="213" mass="22659">MLKQALLFEAALITCMVGTSLRPAPPPPQLSTGEGSFCIQEEPPLPPTTMLTVAPVAALPKPPAPVVVAPPPPVKIGDDEPALYFPVEGLSPEAIISVFGDKRGAHRLHKGIDISAPRGTAVVAVAAGTVERRREGGIGGRQLYLRDAAGRLYYYAHLDDWAVEEGQTVAAGEVLGTVGNTGNARSTLPHLHFEVLIGKKRQAVDPQQFWIRP</sequence>
<dbReference type="GO" id="GO:0004222">
    <property type="term" value="F:metalloendopeptidase activity"/>
    <property type="evidence" value="ECO:0007669"/>
    <property type="project" value="TreeGrafter"/>
</dbReference>
<gene>
    <name evidence="2" type="ORF">CGL56_06015</name>
</gene>
<dbReference type="SUPFAM" id="SSF51261">
    <property type="entry name" value="Duplicated hybrid motif"/>
    <property type="match status" value="1"/>
</dbReference>
<dbReference type="InterPro" id="IPR050570">
    <property type="entry name" value="Cell_wall_metabolism_enzyme"/>
</dbReference>
<dbReference type="RefSeq" id="WP_099105632.1">
    <property type="nucleotide sequence ID" value="NZ_JAATJF010000002.1"/>
</dbReference>
<dbReference type="CDD" id="cd12797">
    <property type="entry name" value="M23_peptidase"/>
    <property type="match status" value="1"/>
</dbReference>
<comment type="caution">
    <text evidence="2">The sequence shown here is derived from an EMBL/GenBank/DDBJ whole genome shotgun (WGS) entry which is preliminary data.</text>
</comment>
<protein>
    <submittedName>
        <fullName evidence="2">Endopeptidase</fullName>
    </submittedName>
</protein>
<dbReference type="EMBL" id="PDLO01000002">
    <property type="protein sequence ID" value="PHK99015.1"/>
    <property type="molecule type" value="Genomic_DNA"/>
</dbReference>
<dbReference type="Pfam" id="PF01551">
    <property type="entry name" value="Peptidase_M23"/>
    <property type="match status" value="1"/>
</dbReference>
<evidence type="ECO:0000313" key="2">
    <source>
        <dbReference type="EMBL" id="PHK99015.1"/>
    </source>
</evidence>
<dbReference type="Proteomes" id="UP000226437">
    <property type="component" value="Unassembled WGS sequence"/>
</dbReference>
<proteinExistence type="predicted"/>
<dbReference type="AlphaFoldDB" id="A0A2G0CGA0"/>
<reference evidence="2 3" key="1">
    <citation type="submission" date="2017-10" db="EMBL/GenBank/DDBJ databases">
        <title>The draft genome sequence of Lewinella marina KCTC 32374.</title>
        <authorList>
            <person name="Wang K."/>
        </authorList>
    </citation>
    <scope>NUCLEOTIDE SEQUENCE [LARGE SCALE GENOMIC DNA]</scope>
    <source>
        <strain evidence="2 3">MKG-38</strain>
    </source>
</reference>
<accession>A0A2G0CGA0</accession>
<organism evidence="2 3">
    <name type="scientific">Neolewinella marina</name>
    <dbReference type="NCBI Taxonomy" id="438751"/>
    <lineage>
        <taxon>Bacteria</taxon>
        <taxon>Pseudomonadati</taxon>
        <taxon>Bacteroidota</taxon>
        <taxon>Saprospiria</taxon>
        <taxon>Saprospirales</taxon>
        <taxon>Lewinellaceae</taxon>
        <taxon>Neolewinella</taxon>
    </lineage>
</organism>
<name>A0A2G0CGA0_9BACT</name>
<evidence type="ECO:0000313" key="3">
    <source>
        <dbReference type="Proteomes" id="UP000226437"/>
    </source>
</evidence>
<dbReference type="PANTHER" id="PTHR21666:SF270">
    <property type="entry name" value="MUREIN HYDROLASE ACTIVATOR ENVC"/>
    <property type="match status" value="1"/>
</dbReference>